<comment type="caution">
    <text evidence="1">The sequence shown here is derived from an EMBL/GenBank/DDBJ whole genome shotgun (WGS) entry which is preliminary data.</text>
</comment>
<gene>
    <name evidence="1" type="ORF">CR513_56230</name>
</gene>
<dbReference type="OrthoDB" id="1428665at2759"/>
<dbReference type="Proteomes" id="UP000257109">
    <property type="component" value="Unassembled WGS sequence"/>
</dbReference>
<sequence length="78" mass="9341">MLEAMCQKQNTPIMIFVIINLQLHFQKTQFFIGELVLEKVVIEYYPTEEQVADIFRKPMKTELFYKLKKMFGIINVHT</sequence>
<organism evidence="1 2">
    <name type="scientific">Mucuna pruriens</name>
    <name type="common">Velvet bean</name>
    <name type="synonym">Dolichos pruriens</name>
    <dbReference type="NCBI Taxonomy" id="157652"/>
    <lineage>
        <taxon>Eukaryota</taxon>
        <taxon>Viridiplantae</taxon>
        <taxon>Streptophyta</taxon>
        <taxon>Embryophyta</taxon>
        <taxon>Tracheophyta</taxon>
        <taxon>Spermatophyta</taxon>
        <taxon>Magnoliopsida</taxon>
        <taxon>eudicotyledons</taxon>
        <taxon>Gunneridae</taxon>
        <taxon>Pentapetalae</taxon>
        <taxon>rosids</taxon>
        <taxon>fabids</taxon>
        <taxon>Fabales</taxon>
        <taxon>Fabaceae</taxon>
        <taxon>Papilionoideae</taxon>
        <taxon>50 kb inversion clade</taxon>
        <taxon>NPAAA clade</taxon>
        <taxon>indigoferoid/millettioid clade</taxon>
        <taxon>Phaseoleae</taxon>
        <taxon>Mucuna</taxon>
    </lineage>
</organism>
<dbReference type="EMBL" id="QJKJ01014045">
    <property type="protein sequence ID" value="RDX65139.1"/>
    <property type="molecule type" value="Genomic_DNA"/>
</dbReference>
<proteinExistence type="predicted"/>
<evidence type="ECO:0000313" key="1">
    <source>
        <dbReference type="EMBL" id="RDX65139.1"/>
    </source>
</evidence>
<keyword evidence="2" id="KW-1185">Reference proteome</keyword>
<dbReference type="AlphaFoldDB" id="A0A371EGP3"/>
<name>A0A371EGP3_MUCPR</name>
<reference evidence="1" key="1">
    <citation type="submission" date="2018-05" db="EMBL/GenBank/DDBJ databases">
        <title>Draft genome of Mucuna pruriens seed.</title>
        <authorList>
            <person name="Nnadi N.E."/>
            <person name="Vos R."/>
            <person name="Hasami M.H."/>
            <person name="Devisetty U.K."/>
            <person name="Aguiy J.C."/>
        </authorList>
    </citation>
    <scope>NUCLEOTIDE SEQUENCE [LARGE SCALE GENOMIC DNA]</scope>
    <source>
        <strain evidence="1">JCA_2017</strain>
    </source>
</reference>
<evidence type="ECO:0008006" key="3">
    <source>
        <dbReference type="Google" id="ProtNLM"/>
    </source>
</evidence>
<accession>A0A371EGP3</accession>
<protein>
    <recommendedName>
        <fullName evidence="3">Copia protein</fullName>
    </recommendedName>
</protein>
<feature type="non-terminal residue" evidence="1">
    <location>
        <position position="1"/>
    </location>
</feature>
<evidence type="ECO:0000313" key="2">
    <source>
        <dbReference type="Proteomes" id="UP000257109"/>
    </source>
</evidence>